<gene>
    <name evidence="3" type="ORF">CVT26_015345</name>
</gene>
<evidence type="ECO:0000313" key="3">
    <source>
        <dbReference type="EMBL" id="PPQ73322.1"/>
    </source>
</evidence>
<evidence type="ECO:0000259" key="2">
    <source>
        <dbReference type="PROSITE" id="PS50263"/>
    </source>
</evidence>
<dbReference type="InterPro" id="IPR036526">
    <property type="entry name" value="C-N_Hydrolase_sf"/>
</dbReference>
<proteinExistence type="predicted"/>
<evidence type="ECO:0000313" key="4">
    <source>
        <dbReference type="Proteomes" id="UP000284706"/>
    </source>
</evidence>
<dbReference type="PANTHER" id="PTHR11750">
    <property type="entry name" value="PROTEIN N-TERMINAL AMIDASE"/>
    <property type="match status" value="1"/>
</dbReference>
<sequence length="267" mass="29627">YVFEDASAIAPYLEQPKIGVTSQFCSELAAQLECYVMAGYPEKLSPEELDEMALSSKESREGPQRTENGKEIRQIGANSAVLCGPRGEWVGGYRKTNLFETDITWAKPGGGFATFVLPSPIRTMTIGICMDLNPQTENWTSAEGPYEIADYAASKKADILVLLNAWLDSGKETEEDNDWQTLNYWAARTRPLWTDEPLASPVDEKTTMDDEGHETIMVVCNRSGEENGKTFAGTSAIFSLRKGCGHPKLLDMLGKKEEGIRIWNIKI</sequence>
<dbReference type="InterPro" id="IPR003010">
    <property type="entry name" value="C-N_Hydrolase"/>
</dbReference>
<accession>A0A409W4A1</accession>
<dbReference type="Gene3D" id="3.60.110.10">
    <property type="entry name" value="Carbon-nitrogen hydrolase"/>
    <property type="match status" value="1"/>
</dbReference>
<evidence type="ECO:0000256" key="1">
    <source>
        <dbReference type="SAM" id="MobiDB-lite"/>
    </source>
</evidence>
<dbReference type="InterPro" id="IPR039703">
    <property type="entry name" value="Nta1"/>
</dbReference>
<dbReference type="STRING" id="231916.A0A409W4A1"/>
<feature type="domain" description="CN hydrolase" evidence="2">
    <location>
        <begin position="1"/>
        <end position="267"/>
    </location>
</feature>
<dbReference type="GO" id="GO:0030163">
    <property type="term" value="P:protein catabolic process"/>
    <property type="evidence" value="ECO:0007669"/>
    <property type="project" value="TreeGrafter"/>
</dbReference>
<keyword evidence="4" id="KW-1185">Reference proteome</keyword>
<dbReference type="EMBL" id="NHYE01005411">
    <property type="protein sequence ID" value="PPQ73322.1"/>
    <property type="molecule type" value="Genomic_DNA"/>
</dbReference>
<name>A0A409W4A1_9AGAR</name>
<dbReference type="SUPFAM" id="SSF56317">
    <property type="entry name" value="Carbon-nitrogen hydrolase"/>
    <property type="match status" value="1"/>
</dbReference>
<dbReference type="PANTHER" id="PTHR11750:SF26">
    <property type="entry name" value="PROTEIN N-TERMINAL AMIDASE"/>
    <property type="match status" value="1"/>
</dbReference>
<feature type="non-terminal residue" evidence="3">
    <location>
        <position position="1"/>
    </location>
</feature>
<feature type="region of interest" description="Disordered" evidence="1">
    <location>
        <begin position="49"/>
        <end position="68"/>
    </location>
</feature>
<reference evidence="3 4" key="1">
    <citation type="journal article" date="2018" name="Evol. Lett.">
        <title>Horizontal gene cluster transfer increased hallucinogenic mushroom diversity.</title>
        <authorList>
            <person name="Reynolds H.T."/>
            <person name="Vijayakumar V."/>
            <person name="Gluck-Thaler E."/>
            <person name="Korotkin H.B."/>
            <person name="Matheny P.B."/>
            <person name="Slot J.C."/>
        </authorList>
    </citation>
    <scope>NUCLEOTIDE SEQUENCE [LARGE SCALE GENOMIC DNA]</scope>
    <source>
        <strain evidence="3 4">SRW20</strain>
    </source>
</reference>
<comment type="caution">
    <text evidence="3">The sequence shown here is derived from an EMBL/GenBank/DDBJ whole genome shotgun (WGS) entry which is preliminary data.</text>
</comment>
<dbReference type="InParanoid" id="A0A409W4A1"/>
<organism evidence="3 4">
    <name type="scientific">Gymnopilus dilepis</name>
    <dbReference type="NCBI Taxonomy" id="231916"/>
    <lineage>
        <taxon>Eukaryota</taxon>
        <taxon>Fungi</taxon>
        <taxon>Dikarya</taxon>
        <taxon>Basidiomycota</taxon>
        <taxon>Agaricomycotina</taxon>
        <taxon>Agaricomycetes</taxon>
        <taxon>Agaricomycetidae</taxon>
        <taxon>Agaricales</taxon>
        <taxon>Agaricineae</taxon>
        <taxon>Hymenogastraceae</taxon>
        <taxon>Gymnopilus</taxon>
    </lineage>
</organism>
<protein>
    <recommendedName>
        <fullName evidence="2">CN hydrolase domain-containing protein</fullName>
    </recommendedName>
</protein>
<dbReference type="OrthoDB" id="201515at2759"/>
<dbReference type="GO" id="GO:0008418">
    <property type="term" value="F:protein-N-terminal asparagine amidohydrolase activity"/>
    <property type="evidence" value="ECO:0007669"/>
    <property type="project" value="InterPro"/>
</dbReference>
<dbReference type="PROSITE" id="PS50263">
    <property type="entry name" value="CN_HYDROLASE"/>
    <property type="match status" value="1"/>
</dbReference>
<feature type="compositionally biased region" description="Basic and acidic residues" evidence="1">
    <location>
        <begin position="57"/>
        <end position="68"/>
    </location>
</feature>
<dbReference type="GO" id="GO:0070773">
    <property type="term" value="F:protein-N-terminal glutamine amidohydrolase activity"/>
    <property type="evidence" value="ECO:0007669"/>
    <property type="project" value="InterPro"/>
</dbReference>
<dbReference type="AlphaFoldDB" id="A0A409W4A1"/>
<dbReference type="FunCoup" id="A0A409W4A1">
    <property type="interactions" value="5"/>
</dbReference>
<dbReference type="Proteomes" id="UP000284706">
    <property type="component" value="Unassembled WGS sequence"/>
</dbReference>